<feature type="transmembrane region" description="Helical" evidence="5">
    <location>
        <begin position="110"/>
        <end position="131"/>
    </location>
</feature>
<evidence type="ECO:0000259" key="6">
    <source>
        <dbReference type="Pfam" id="PF00361"/>
    </source>
</evidence>
<dbReference type="InterPro" id="IPR001750">
    <property type="entry name" value="ND/Mrp_TM"/>
</dbReference>
<dbReference type="EMBL" id="CP075546">
    <property type="protein sequence ID" value="QVV90554.1"/>
    <property type="molecule type" value="Genomic_DNA"/>
</dbReference>
<name>A0A8E7EKU3_9EURY</name>
<feature type="domain" description="NADH-Ubiquinone oxidoreductase (complex I) chain 5 N-terminal" evidence="7">
    <location>
        <begin position="108"/>
        <end position="136"/>
    </location>
</feature>
<evidence type="ECO:0000256" key="2">
    <source>
        <dbReference type="ARBA" id="ARBA00022692"/>
    </source>
</evidence>
<feature type="transmembrane region" description="Helical" evidence="5">
    <location>
        <begin position="335"/>
        <end position="355"/>
    </location>
</feature>
<evidence type="ECO:0000256" key="1">
    <source>
        <dbReference type="ARBA" id="ARBA00004141"/>
    </source>
</evidence>
<sequence>MAGLLVFIPGENFRRAAVISGAVLVGIASLVALAQSVTSQAVFYSVPVDAIGILIFIGDILISGYIIFVSLKARQYLVTGITVIQLILLCAVEYLALADHAHIPELFSDQLSGIMAAIIGVIGGLICVYALGYMREYHTEHPERPDTRPQFFGIMFLFLSAMFGVVFSNNLLWLFFFWEITTLCSFLLIRYPETDEAIKNAFRALLFNLVGGACIPVAFLFIFLTGGSELIGLHELVSAGPGLALIPAGLIAVAGLAKSAQFPFSSWLVGAMVAPTPVSALLHSSTMVKAGVYIIARFAPVFEGQIVGILIALIGGITFLAASAIAISQSNAKKVLAYSTIANLGLIVACCGVGTTEALWAAILLIVFHAIAKSLLFLSVGTVEHQIHSRDIEDMTGLVTRMPRITMMILIGIAGMFLAPFGMLISKWASLHAFVESVPPYGILLVIIIAYGSGITAFFWAKWMGKLIAVGEPEQKDETHIPKSEKNILYILSALTIGVCFGFPIISWHLIEPWLLTMYKSVTELISLSNIEIMFMMLFLVLIMPFSLARFTQSARRVPRYLCGIPESQTTVFMGSCGINREITLSNYYLDRIFGEERLSRISVGIGIFLIVLLLNILIIGGGL</sequence>
<evidence type="ECO:0000256" key="3">
    <source>
        <dbReference type="ARBA" id="ARBA00022989"/>
    </source>
</evidence>
<dbReference type="Proteomes" id="UP000680656">
    <property type="component" value="Chromosome"/>
</dbReference>
<feature type="transmembrane region" description="Helical" evidence="5">
    <location>
        <begin position="236"/>
        <end position="257"/>
    </location>
</feature>
<feature type="transmembrane region" description="Helical" evidence="5">
    <location>
        <begin position="488"/>
        <end position="511"/>
    </location>
</feature>
<evidence type="ECO:0000259" key="7">
    <source>
        <dbReference type="Pfam" id="PF00662"/>
    </source>
</evidence>
<dbReference type="KEGG" id="mrtj:KHC33_05670"/>
<dbReference type="AlphaFoldDB" id="A0A8E7EKU3"/>
<dbReference type="Pfam" id="PF00361">
    <property type="entry name" value="Proton_antipo_M"/>
    <property type="match status" value="1"/>
</dbReference>
<feature type="transmembrane region" description="Helical" evidence="5">
    <location>
        <begin position="76"/>
        <end position="98"/>
    </location>
</feature>
<feature type="transmembrane region" description="Helical" evidence="5">
    <location>
        <begin position="173"/>
        <end position="192"/>
    </location>
</feature>
<proteinExistence type="predicted"/>
<dbReference type="InterPro" id="IPR050616">
    <property type="entry name" value="CPA3_Na-H_Antiporter_A"/>
</dbReference>
<evidence type="ECO:0000313" key="9">
    <source>
        <dbReference type="Proteomes" id="UP000680656"/>
    </source>
</evidence>
<feature type="transmembrane region" description="Helical" evidence="5">
    <location>
        <begin position="602"/>
        <end position="621"/>
    </location>
</feature>
<protein>
    <submittedName>
        <fullName evidence="8">NADH-quinone oxidoreductase subunit L</fullName>
    </submittedName>
</protein>
<accession>A0A8E7EKU3</accession>
<dbReference type="GO" id="GO:0016020">
    <property type="term" value="C:membrane"/>
    <property type="evidence" value="ECO:0007669"/>
    <property type="project" value="UniProtKB-SubCell"/>
</dbReference>
<gene>
    <name evidence="8" type="ORF">KHC33_05670</name>
</gene>
<keyword evidence="9" id="KW-1185">Reference proteome</keyword>
<comment type="subcellular location">
    <subcellularLocation>
        <location evidence="1">Membrane</location>
        <topology evidence="1">Multi-pass membrane protein</topology>
    </subcellularLocation>
</comment>
<feature type="transmembrane region" description="Helical" evidence="5">
    <location>
        <begin position="151"/>
        <end position="167"/>
    </location>
</feature>
<keyword evidence="3 5" id="KW-1133">Transmembrane helix</keyword>
<dbReference type="PRINTS" id="PR01434">
    <property type="entry name" value="NADHDHGNASE5"/>
</dbReference>
<keyword evidence="2 5" id="KW-0812">Transmembrane</keyword>
<organism evidence="8 9">
    <name type="scientific">Methanospirillum purgamenti</name>
    <dbReference type="NCBI Taxonomy" id="2834276"/>
    <lineage>
        <taxon>Archaea</taxon>
        <taxon>Methanobacteriati</taxon>
        <taxon>Methanobacteriota</taxon>
        <taxon>Stenosarchaea group</taxon>
        <taxon>Methanomicrobia</taxon>
        <taxon>Methanomicrobiales</taxon>
        <taxon>Methanospirillaceae</taxon>
        <taxon>Methanospirillum</taxon>
    </lineage>
</organism>
<feature type="transmembrane region" description="Helical" evidence="5">
    <location>
        <begin position="441"/>
        <end position="461"/>
    </location>
</feature>
<feature type="transmembrane region" description="Helical" evidence="5">
    <location>
        <begin position="361"/>
        <end position="384"/>
    </location>
</feature>
<dbReference type="PANTHER" id="PTHR43373">
    <property type="entry name" value="NA(+)/H(+) ANTIPORTER SUBUNIT"/>
    <property type="match status" value="1"/>
</dbReference>
<feature type="transmembrane region" description="Helical" evidence="5">
    <location>
        <begin position="405"/>
        <end position="429"/>
    </location>
</feature>
<keyword evidence="4 5" id="KW-0472">Membrane</keyword>
<evidence type="ECO:0000256" key="5">
    <source>
        <dbReference type="SAM" id="Phobius"/>
    </source>
</evidence>
<feature type="domain" description="NADH:quinone oxidoreductase/Mrp antiporter transmembrane" evidence="6">
    <location>
        <begin position="168"/>
        <end position="446"/>
    </location>
</feature>
<feature type="transmembrane region" description="Helical" evidence="5">
    <location>
        <begin position="306"/>
        <end position="328"/>
    </location>
</feature>
<feature type="transmembrane region" description="Helical" evidence="5">
    <location>
        <begin position="204"/>
        <end position="224"/>
    </location>
</feature>
<evidence type="ECO:0000313" key="8">
    <source>
        <dbReference type="EMBL" id="QVV90554.1"/>
    </source>
</evidence>
<reference evidence="8 9" key="1">
    <citation type="submission" date="2021-05" db="EMBL/GenBank/DDBJ databases">
        <title>A novel Methanospirillum isolate from a pyrite-forming mixed culture.</title>
        <authorList>
            <person name="Bunk B."/>
            <person name="Sproer C."/>
            <person name="Spring S."/>
            <person name="Pester M."/>
        </authorList>
    </citation>
    <scope>NUCLEOTIDE SEQUENCE [LARGE SCALE GENOMIC DNA]</scope>
    <source>
        <strain evidence="8 9">J.3.6.1-F.2.7.3</strain>
    </source>
</reference>
<dbReference type="PANTHER" id="PTHR43373:SF1">
    <property type="entry name" value="NA(+)_H(+) ANTIPORTER SUBUNIT A"/>
    <property type="match status" value="1"/>
</dbReference>
<feature type="transmembrane region" description="Helical" evidence="5">
    <location>
        <begin position="264"/>
        <end position="286"/>
    </location>
</feature>
<dbReference type="InterPro" id="IPR001516">
    <property type="entry name" value="Proton_antipo_N"/>
</dbReference>
<evidence type="ECO:0000256" key="4">
    <source>
        <dbReference type="ARBA" id="ARBA00023136"/>
    </source>
</evidence>
<dbReference type="Pfam" id="PF00662">
    <property type="entry name" value="Proton_antipo_N"/>
    <property type="match status" value="1"/>
</dbReference>
<feature type="transmembrane region" description="Helical" evidence="5">
    <location>
        <begin position="531"/>
        <end position="551"/>
    </location>
</feature>
<feature type="transmembrane region" description="Helical" evidence="5">
    <location>
        <begin position="50"/>
        <end position="69"/>
    </location>
</feature>